<dbReference type="Proteomes" id="UP000182498">
    <property type="component" value="Unassembled WGS sequence"/>
</dbReference>
<evidence type="ECO:0000256" key="5">
    <source>
        <dbReference type="ARBA" id="ARBA00022737"/>
    </source>
</evidence>
<evidence type="ECO:0000256" key="4">
    <source>
        <dbReference type="ARBA" id="ARBA00022692"/>
    </source>
</evidence>
<dbReference type="SMART" id="SM01091">
    <property type="entry name" value="CorC_HlyC"/>
    <property type="match status" value="1"/>
</dbReference>
<dbReference type="Pfam" id="PF01595">
    <property type="entry name" value="CNNM"/>
    <property type="match status" value="1"/>
</dbReference>
<evidence type="ECO:0000259" key="12">
    <source>
        <dbReference type="PROSITE" id="PS51371"/>
    </source>
</evidence>
<comment type="subcellular location">
    <subcellularLocation>
        <location evidence="1">Cell membrane</location>
        <topology evidence="1">Multi-pass membrane protein</topology>
    </subcellularLocation>
</comment>
<keyword evidence="5" id="KW-0677">Repeat</keyword>
<feature type="domain" description="CNNM transmembrane" evidence="13">
    <location>
        <begin position="6"/>
        <end position="202"/>
    </location>
</feature>
<keyword evidence="7 9" id="KW-0129">CBS domain</keyword>
<reference evidence="15" key="1">
    <citation type="submission" date="2015-11" db="EMBL/GenBank/DDBJ databases">
        <authorList>
            <person name="Dugat-Bony E."/>
        </authorList>
    </citation>
    <scope>NUCLEOTIDE SEQUENCE [LARGE SCALE GENOMIC DNA]</scope>
    <source>
        <strain evidence="15">Mu292</strain>
    </source>
</reference>
<dbReference type="InterPro" id="IPR000644">
    <property type="entry name" value="CBS_dom"/>
</dbReference>
<dbReference type="RefSeq" id="WP_014008661.1">
    <property type="nucleotide sequence ID" value="NZ_FAUH01000009.1"/>
</dbReference>
<dbReference type="OMA" id="VEHAMIP"/>
<dbReference type="PROSITE" id="PS51371">
    <property type="entry name" value="CBS"/>
    <property type="match status" value="1"/>
</dbReference>
<evidence type="ECO:0000313" key="15">
    <source>
        <dbReference type="Proteomes" id="UP000182498"/>
    </source>
</evidence>
<dbReference type="GO" id="GO:0050660">
    <property type="term" value="F:flavin adenine dinucleotide binding"/>
    <property type="evidence" value="ECO:0007669"/>
    <property type="project" value="InterPro"/>
</dbReference>
<dbReference type="InterPro" id="IPR036318">
    <property type="entry name" value="FAD-bd_PCMH-like_sf"/>
</dbReference>
<dbReference type="SUPFAM" id="SSF54631">
    <property type="entry name" value="CBS-domain pair"/>
    <property type="match status" value="1"/>
</dbReference>
<dbReference type="PROSITE" id="PS51846">
    <property type="entry name" value="CNNM"/>
    <property type="match status" value="1"/>
</dbReference>
<dbReference type="InterPro" id="IPR005170">
    <property type="entry name" value="Transptr-assoc_dom"/>
</dbReference>
<accession>A0A0X2NKZ3</accession>
<evidence type="ECO:0000256" key="3">
    <source>
        <dbReference type="ARBA" id="ARBA00022475"/>
    </source>
</evidence>
<dbReference type="Gene3D" id="3.30.465.10">
    <property type="match status" value="1"/>
</dbReference>
<dbReference type="InterPro" id="IPR051676">
    <property type="entry name" value="UPF0053_domain"/>
</dbReference>
<name>A0A0X2NKZ3_9CORY</name>
<dbReference type="InterPro" id="IPR002550">
    <property type="entry name" value="CNNM"/>
</dbReference>
<gene>
    <name evidence="14" type="ORF">CVAR292_01494</name>
</gene>
<evidence type="ECO:0000256" key="6">
    <source>
        <dbReference type="ARBA" id="ARBA00022989"/>
    </source>
</evidence>
<evidence type="ECO:0000256" key="8">
    <source>
        <dbReference type="ARBA" id="ARBA00023136"/>
    </source>
</evidence>
<dbReference type="CDD" id="cd04590">
    <property type="entry name" value="CBS_pair_CorC_HlyC_assoc"/>
    <property type="match status" value="1"/>
</dbReference>
<keyword evidence="15" id="KW-1185">Reference proteome</keyword>
<organism evidence="14 15">
    <name type="scientific">Corynebacterium variabile</name>
    <dbReference type="NCBI Taxonomy" id="1727"/>
    <lineage>
        <taxon>Bacteria</taxon>
        <taxon>Bacillati</taxon>
        <taxon>Actinomycetota</taxon>
        <taxon>Actinomycetes</taxon>
        <taxon>Mycobacteriales</taxon>
        <taxon>Corynebacteriaceae</taxon>
        <taxon>Corynebacterium</taxon>
    </lineage>
</organism>
<proteinExistence type="inferred from homology"/>
<evidence type="ECO:0000313" key="14">
    <source>
        <dbReference type="EMBL" id="CUU66156.1"/>
    </source>
</evidence>
<dbReference type="InterPro" id="IPR016169">
    <property type="entry name" value="FAD-bd_PCMH_sub2"/>
</dbReference>
<feature type="domain" description="CBS" evidence="12">
    <location>
        <begin position="285"/>
        <end position="345"/>
    </location>
</feature>
<evidence type="ECO:0000256" key="7">
    <source>
        <dbReference type="ARBA" id="ARBA00023122"/>
    </source>
</evidence>
<dbReference type="EMBL" id="FAUH01000009">
    <property type="protein sequence ID" value="CUU66156.1"/>
    <property type="molecule type" value="Genomic_DNA"/>
</dbReference>
<keyword evidence="6 10" id="KW-1133">Transmembrane helix</keyword>
<dbReference type="SUPFAM" id="SSF56176">
    <property type="entry name" value="FAD-binding/transporter-associated domain-like"/>
    <property type="match status" value="1"/>
</dbReference>
<dbReference type="AlphaFoldDB" id="A0A0X2NKZ3"/>
<feature type="transmembrane region" description="Helical" evidence="11">
    <location>
        <begin position="6"/>
        <end position="29"/>
    </location>
</feature>
<feature type="transmembrane region" description="Helical" evidence="11">
    <location>
        <begin position="102"/>
        <end position="124"/>
    </location>
</feature>
<dbReference type="Pfam" id="PF03471">
    <property type="entry name" value="CorC_HlyC"/>
    <property type="match status" value="1"/>
</dbReference>
<dbReference type="InterPro" id="IPR044751">
    <property type="entry name" value="Ion_transp-like_CBS"/>
</dbReference>
<dbReference type="GO" id="GO:0005886">
    <property type="term" value="C:plasma membrane"/>
    <property type="evidence" value="ECO:0007669"/>
    <property type="project" value="UniProtKB-SubCell"/>
</dbReference>
<comment type="similarity">
    <text evidence="2">Belongs to the UPF0053 family.</text>
</comment>
<evidence type="ECO:0000259" key="13">
    <source>
        <dbReference type="PROSITE" id="PS51846"/>
    </source>
</evidence>
<dbReference type="Pfam" id="PF00571">
    <property type="entry name" value="CBS"/>
    <property type="match status" value="2"/>
</dbReference>
<protein>
    <submittedName>
        <fullName evidence="14">Hemolysins and related proteins containing CBS domains</fullName>
    </submittedName>
</protein>
<dbReference type="PANTHER" id="PTHR43099">
    <property type="entry name" value="UPF0053 PROTEIN YRKA"/>
    <property type="match status" value="1"/>
</dbReference>
<keyword evidence="8 10" id="KW-0472">Membrane</keyword>
<dbReference type="OrthoDB" id="110231at2"/>
<evidence type="ECO:0000256" key="9">
    <source>
        <dbReference type="PROSITE-ProRule" id="PRU00703"/>
    </source>
</evidence>
<evidence type="ECO:0000256" key="1">
    <source>
        <dbReference type="ARBA" id="ARBA00004651"/>
    </source>
</evidence>
<dbReference type="PANTHER" id="PTHR43099:SF6">
    <property type="entry name" value="UPF0053 PROTEIN RV1842C"/>
    <property type="match status" value="1"/>
</dbReference>
<keyword evidence="3" id="KW-1003">Cell membrane</keyword>
<keyword evidence="4 10" id="KW-0812">Transmembrane</keyword>
<evidence type="ECO:0000256" key="11">
    <source>
        <dbReference type="SAM" id="Phobius"/>
    </source>
</evidence>
<evidence type="ECO:0000256" key="2">
    <source>
        <dbReference type="ARBA" id="ARBA00006337"/>
    </source>
</evidence>
<evidence type="ECO:0000256" key="10">
    <source>
        <dbReference type="PROSITE-ProRule" id="PRU01193"/>
    </source>
</evidence>
<dbReference type="Gene3D" id="3.10.580.10">
    <property type="entry name" value="CBS-domain"/>
    <property type="match status" value="1"/>
</dbReference>
<dbReference type="InterPro" id="IPR046342">
    <property type="entry name" value="CBS_dom_sf"/>
</dbReference>
<feature type="transmembrane region" description="Helical" evidence="11">
    <location>
        <begin position="65"/>
        <end position="82"/>
    </location>
</feature>
<sequence length="454" mass="47869">MSTATAVAALTAGILAVLILIALNAWFVAQEFAYMSVDRSRLAARADAGDRRAARALTVTRRTSFMLSGAQLGITVTGLLVGELAEPLIGGVVAELTGVSAATIALLVLLVATVVQMIAAELYPKNLAIAAPEPLALGLARSTSLYLKIFGPLIAFFDWASNFLLRMVGVTPMEDVDSTASPRELERIVADARTSGDLPADVSGVVERILDFPERTVEHAMVPRSKTGELSATDSVARARARMAVEHTRYPVVSGTGDAEVLHGVLHLEDVLAEGLDPASPVVDLVRDAVVLPEAMSLPNALVALVESDDRLACVVDEYGGVSGVLTAEDLAEEIVGELTDEHDEKVAVAWTPGDVPGVLPGDEHLDEVARLMGILLPESDAETLAGLVIEHTGDLPEVGDVVRIALPADPRDVLDEVPVRVLVAEVRSVERHVPAEVALSVESVETVDPGEEL</sequence>